<reference evidence="1" key="1">
    <citation type="submission" date="2020-11" db="EMBL/GenBank/DDBJ databases">
        <authorList>
            <person name="Tran Van P."/>
        </authorList>
    </citation>
    <scope>NUCLEOTIDE SEQUENCE</scope>
</reference>
<accession>A0A7R8VIP8</accession>
<evidence type="ECO:0000313" key="1">
    <source>
        <dbReference type="EMBL" id="CAD7197612.1"/>
    </source>
</evidence>
<sequence length="79" mass="8680">MKELKITAITNIREVWVLILGQVSEIVTKRGKIQDNGTRKVYGHSINIASELLINSTMSHSINIASELLINSTMATASI</sequence>
<dbReference type="AlphaFoldDB" id="A0A7R8VIP8"/>
<protein>
    <submittedName>
        <fullName evidence="1">Uncharacterized protein</fullName>
    </submittedName>
</protein>
<organism evidence="1">
    <name type="scientific">Timema douglasi</name>
    <name type="common">Walking stick</name>
    <dbReference type="NCBI Taxonomy" id="61478"/>
    <lineage>
        <taxon>Eukaryota</taxon>
        <taxon>Metazoa</taxon>
        <taxon>Ecdysozoa</taxon>
        <taxon>Arthropoda</taxon>
        <taxon>Hexapoda</taxon>
        <taxon>Insecta</taxon>
        <taxon>Pterygota</taxon>
        <taxon>Neoptera</taxon>
        <taxon>Polyneoptera</taxon>
        <taxon>Phasmatodea</taxon>
        <taxon>Timematodea</taxon>
        <taxon>Timematoidea</taxon>
        <taxon>Timematidae</taxon>
        <taxon>Timema</taxon>
    </lineage>
</organism>
<dbReference type="EMBL" id="OA565735">
    <property type="protein sequence ID" value="CAD7197612.1"/>
    <property type="molecule type" value="Genomic_DNA"/>
</dbReference>
<proteinExistence type="predicted"/>
<gene>
    <name evidence="1" type="ORF">TDIB3V08_LOCUS3915</name>
</gene>
<name>A0A7R8VIP8_TIMDO</name>